<dbReference type="PROSITE" id="PS51257">
    <property type="entry name" value="PROKAR_LIPOPROTEIN"/>
    <property type="match status" value="1"/>
</dbReference>
<gene>
    <name evidence="2" type="ORF">GCU68_08205</name>
</gene>
<reference evidence="2 3" key="1">
    <citation type="journal article" date="2007" name="Int. J. Syst. Evol. Microbiol.">
        <title>Natronorubrum sulfidifaciens sp. nov., an extremely haloalkaliphilic archaeon isolated from Aiding salt lake in Xin-Jiang, China.</title>
        <authorList>
            <person name="Cui H.L."/>
            <person name="Tohty D."/>
            <person name="Liu H.C."/>
            <person name="Liu S.J."/>
            <person name="Oren A."/>
            <person name="Zhou P.J."/>
        </authorList>
    </citation>
    <scope>NUCLEOTIDE SEQUENCE [LARGE SCALE GENOMIC DNA]</scope>
    <source>
        <strain evidence="2 3">7-3</strain>
    </source>
</reference>
<accession>A0A5P9P2Z2</accession>
<dbReference type="Proteomes" id="UP000326170">
    <property type="component" value="Chromosome"/>
</dbReference>
<dbReference type="OrthoDB" id="11088at2157"/>
<evidence type="ECO:0000313" key="2">
    <source>
        <dbReference type="EMBL" id="QFU82503.1"/>
    </source>
</evidence>
<feature type="region of interest" description="Disordered" evidence="1">
    <location>
        <begin position="22"/>
        <end position="47"/>
    </location>
</feature>
<proteinExistence type="predicted"/>
<evidence type="ECO:0008006" key="4">
    <source>
        <dbReference type="Google" id="ProtNLM"/>
    </source>
</evidence>
<evidence type="ECO:0000256" key="1">
    <source>
        <dbReference type="SAM" id="MobiDB-lite"/>
    </source>
</evidence>
<organism evidence="2 3">
    <name type="scientific">Natronorubrum aibiense</name>
    <dbReference type="NCBI Taxonomy" id="348826"/>
    <lineage>
        <taxon>Archaea</taxon>
        <taxon>Methanobacteriati</taxon>
        <taxon>Methanobacteriota</taxon>
        <taxon>Stenosarchaea group</taxon>
        <taxon>Halobacteria</taxon>
        <taxon>Halobacteriales</taxon>
        <taxon>Natrialbaceae</taxon>
        <taxon>Natronorubrum</taxon>
    </lineage>
</organism>
<dbReference type="GeneID" id="42301021"/>
<evidence type="ECO:0000313" key="3">
    <source>
        <dbReference type="Proteomes" id="UP000326170"/>
    </source>
</evidence>
<protein>
    <recommendedName>
        <fullName evidence="4">PKD domain-containing protein</fullName>
    </recommendedName>
</protein>
<dbReference type="AlphaFoldDB" id="A0A5P9P2Z2"/>
<keyword evidence="3" id="KW-1185">Reference proteome</keyword>
<dbReference type="EMBL" id="CP045488">
    <property type="protein sequence ID" value="QFU82503.1"/>
    <property type="molecule type" value="Genomic_DNA"/>
</dbReference>
<name>A0A5P9P2Z2_9EURY</name>
<dbReference type="RefSeq" id="WP_152940583.1">
    <property type="nucleotide sequence ID" value="NZ_CP045488.1"/>
</dbReference>
<feature type="compositionally biased region" description="Acidic residues" evidence="1">
    <location>
        <begin position="25"/>
        <end position="39"/>
    </location>
</feature>
<sequence length="153" mass="16794">MWTRRTFVGAVAGTATLLSGCLGDDNGDDDEGEDDDDEGVGSYDTRLDEMDDYDLIDHTGESEVAIQISPNRDPPFDPDPIVVDRLTTITWRWGDSSGEVYPIEIPSPCQWSGSDGGTSHSWEFPFEGKYDIGYTAADVEEVTGTMFVVDPNE</sequence>
<dbReference type="KEGG" id="nas:GCU68_08205"/>